<sequence length="371" mass="39628">MFACALFGGVAINANLRRGLESFSGRLGADILVVPKGYDKTTQAVLLRGEPASFYMKSAVYDAVRTVKGVEKATPQYFISSFDDDCCDEKVQIIGFDPASDFILPPWLPHPRPEVGNDELVVGSRIFGDPGETLTFYGRQYRIAAKLAPTGLGLDTSIFMPIPGVIDILKRIPSLLPGTDDPTGFISSVAVKVSPDASPEEVATNILRYHGREYSLNLLEAGRLVTDISNSLRKLGLTVYGAAAALWLLAVTVLSTVFSLTLAERRRELGILRILGASRGWIVRLAVYEAAYTGLAGALLGLALAGVVVFPFSTLIFLEIGLPHLSFSVASIIGYGLVTLLVSGATGALAGALAAWRLTGSDAYRTLREGE</sequence>
<accession>A0A645DQB1</accession>
<name>A0A645DQB1_9ZZZZ</name>
<dbReference type="Pfam" id="PF02687">
    <property type="entry name" value="FtsX"/>
    <property type="match status" value="1"/>
</dbReference>
<evidence type="ECO:0000256" key="3">
    <source>
        <dbReference type="ARBA" id="ARBA00022692"/>
    </source>
</evidence>
<dbReference type="GO" id="GO:0022857">
    <property type="term" value="F:transmembrane transporter activity"/>
    <property type="evidence" value="ECO:0007669"/>
    <property type="project" value="TreeGrafter"/>
</dbReference>
<dbReference type="AlphaFoldDB" id="A0A645DQB1"/>
<gene>
    <name evidence="10" type="ORF">SDC9_138026</name>
</gene>
<dbReference type="EMBL" id="VSSQ01038043">
    <property type="protein sequence ID" value="MPM90903.1"/>
    <property type="molecule type" value="Genomic_DNA"/>
</dbReference>
<evidence type="ECO:0000256" key="5">
    <source>
        <dbReference type="ARBA" id="ARBA00023136"/>
    </source>
</evidence>
<proteinExistence type="inferred from homology"/>
<dbReference type="InterPro" id="IPR003838">
    <property type="entry name" value="ABC3_permease_C"/>
</dbReference>
<evidence type="ECO:0000256" key="2">
    <source>
        <dbReference type="ARBA" id="ARBA00022475"/>
    </source>
</evidence>
<evidence type="ECO:0000256" key="1">
    <source>
        <dbReference type="ARBA" id="ARBA00004651"/>
    </source>
</evidence>
<comment type="subcellular location">
    <subcellularLocation>
        <location evidence="1">Cell membrane</location>
        <topology evidence="1">Multi-pass membrane protein</topology>
    </subcellularLocation>
</comment>
<evidence type="ECO:0000259" key="9">
    <source>
        <dbReference type="Pfam" id="PF12704"/>
    </source>
</evidence>
<keyword evidence="5 7" id="KW-0472">Membrane</keyword>
<feature type="domain" description="ABC3 transporter permease C-terminal" evidence="8">
    <location>
        <begin position="242"/>
        <end position="355"/>
    </location>
</feature>
<feature type="domain" description="MacB-like periplasmic core" evidence="9">
    <location>
        <begin position="6"/>
        <end position="206"/>
    </location>
</feature>
<organism evidence="10">
    <name type="scientific">bioreactor metagenome</name>
    <dbReference type="NCBI Taxonomy" id="1076179"/>
    <lineage>
        <taxon>unclassified sequences</taxon>
        <taxon>metagenomes</taxon>
        <taxon>ecological metagenomes</taxon>
    </lineage>
</organism>
<comment type="similarity">
    <text evidence="6">Belongs to the ABC-4 integral membrane protein family.</text>
</comment>
<keyword evidence="3 7" id="KW-0812">Transmembrane</keyword>
<dbReference type="InterPro" id="IPR050250">
    <property type="entry name" value="Macrolide_Exporter_MacB"/>
</dbReference>
<evidence type="ECO:0000259" key="8">
    <source>
        <dbReference type="Pfam" id="PF02687"/>
    </source>
</evidence>
<dbReference type="InterPro" id="IPR025857">
    <property type="entry name" value="MacB_PCD"/>
</dbReference>
<feature type="transmembrane region" description="Helical" evidence="7">
    <location>
        <begin position="239"/>
        <end position="264"/>
    </location>
</feature>
<keyword evidence="4 7" id="KW-1133">Transmembrane helix</keyword>
<protein>
    <submittedName>
        <fullName evidence="10">Uncharacterized protein</fullName>
    </submittedName>
</protein>
<dbReference type="Pfam" id="PF12704">
    <property type="entry name" value="MacB_PCD"/>
    <property type="match status" value="1"/>
</dbReference>
<feature type="transmembrane region" description="Helical" evidence="7">
    <location>
        <begin position="332"/>
        <end position="356"/>
    </location>
</feature>
<dbReference type="GO" id="GO:0005886">
    <property type="term" value="C:plasma membrane"/>
    <property type="evidence" value="ECO:0007669"/>
    <property type="project" value="UniProtKB-SubCell"/>
</dbReference>
<dbReference type="PANTHER" id="PTHR30572">
    <property type="entry name" value="MEMBRANE COMPONENT OF TRANSPORTER-RELATED"/>
    <property type="match status" value="1"/>
</dbReference>
<evidence type="ECO:0000256" key="6">
    <source>
        <dbReference type="ARBA" id="ARBA00038076"/>
    </source>
</evidence>
<evidence type="ECO:0000256" key="4">
    <source>
        <dbReference type="ARBA" id="ARBA00022989"/>
    </source>
</evidence>
<evidence type="ECO:0000256" key="7">
    <source>
        <dbReference type="SAM" id="Phobius"/>
    </source>
</evidence>
<dbReference type="PANTHER" id="PTHR30572:SF4">
    <property type="entry name" value="ABC TRANSPORTER PERMEASE YTRF"/>
    <property type="match status" value="1"/>
</dbReference>
<feature type="transmembrane region" description="Helical" evidence="7">
    <location>
        <begin position="285"/>
        <end position="312"/>
    </location>
</feature>
<comment type="caution">
    <text evidence="10">The sequence shown here is derived from an EMBL/GenBank/DDBJ whole genome shotgun (WGS) entry which is preliminary data.</text>
</comment>
<evidence type="ECO:0000313" key="10">
    <source>
        <dbReference type="EMBL" id="MPM90903.1"/>
    </source>
</evidence>
<keyword evidence="2" id="KW-1003">Cell membrane</keyword>
<reference evidence="10" key="1">
    <citation type="submission" date="2019-08" db="EMBL/GenBank/DDBJ databases">
        <authorList>
            <person name="Kucharzyk K."/>
            <person name="Murdoch R.W."/>
            <person name="Higgins S."/>
            <person name="Loffler F."/>
        </authorList>
    </citation>
    <scope>NUCLEOTIDE SEQUENCE</scope>
</reference>